<feature type="compositionally biased region" description="Low complexity" evidence="1">
    <location>
        <begin position="53"/>
        <end position="62"/>
    </location>
</feature>
<proteinExistence type="predicted"/>
<reference evidence="2" key="1">
    <citation type="journal article" date="2019" name="Sci. Rep.">
        <title>Draft genome of Tanacetum cinerariifolium, the natural source of mosquito coil.</title>
        <authorList>
            <person name="Yamashiro T."/>
            <person name="Shiraishi A."/>
            <person name="Satake H."/>
            <person name="Nakayama K."/>
        </authorList>
    </citation>
    <scope>NUCLEOTIDE SEQUENCE</scope>
</reference>
<feature type="non-terminal residue" evidence="2">
    <location>
        <position position="87"/>
    </location>
</feature>
<gene>
    <name evidence="2" type="ORF">Tci_922637</name>
</gene>
<dbReference type="EMBL" id="BKCJ011760271">
    <property type="protein sequence ID" value="GFD50668.1"/>
    <property type="molecule type" value="Genomic_DNA"/>
</dbReference>
<dbReference type="AlphaFoldDB" id="A0A699WYN3"/>
<evidence type="ECO:0000313" key="2">
    <source>
        <dbReference type="EMBL" id="GFD50668.1"/>
    </source>
</evidence>
<name>A0A699WYN3_TANCI</name>
<protein>
    <submittedName>
        <fullName evidence="2">Uncharacterized protein</fullName>
    </submittedName>
</protein>
<feature type="region of interest" description="Disordered" evidence="1">
    <location>
        <begin position="41"/>
        <end position="87"/>
    </location>
</feature>
<evidence type="ECO:0000256" key="1">
    <source>
        <dbReference type="SAM" id="MobiDB-lite"/>
    </source>
</evidence>
<accession>A0A699WYN3</accession>
<comment type="caution">
    <text evidence="2">The sequence shown here is derived from an EMBL/GenBank/DDBJ whole genome shotgun (WGS) entry which is preliminary data.</text>
</comment>
<organism evidence="2">
    <name type="scientific">Tanacetum cinerariifolium</name>
    <name type="common">Dalmatian daisy</name>
    <name type="synonym">Chrysanthemum cinerariifolium</name>
    <dbReference type="NCBI Taxonomy" id="118510"/>
    <lineage>
        <taxon>Eukaryota</taxon>
        <taxon>Viridiplantae</taxon>
        <taxon>Streptophyta</taxon>
        <taxon>Embryophyta</taxon>
        <taxon>Tracheophyta</taxon>
        <taxon>Spermatophyta</taxon>
        <taxon>Magnoliopsida</taxon>
        <taxon>eudicotyledons</taxon>
        <taxon>Gunneridae</taxon>
        <taxon>Pentapetalae</taxon>
        <taxon>asterids</taxon>
        <taxon>campanulids</taxon>
        <taxon>Asterales</taxon>
        <taxon>Asteraceae</taxon>
        <taxon>Asteroideae</taxon>
        <taxon>Anthemideae</taxon>
        <taxon>Anthemidinae</taxon>
        <taxon>Tanacetum</taxon>
    </lineage>
</organism>
<sequence length="87" mass="9461">MRFLSRHADTQVYGAIIPEAMTNKGLLDSVAYKTYFSIASGAEPPKSRKSQNKSDSVISSEESPSKKKSAKAKKVTATNLKPTKKKA</sequence>